<evidence type="ECO:0000313" key="1">
    <source>
        <dbReference type="EMBL" id="CAG8479255.1"/>
    </source>
</evidence>
<evidence type="ECO:0000313" key="2">
    <source>
        <dbReference type="Proteomes" id="UP000789570"/>
    </source>
</evidence>
<comment type="caution">
    <text evidence="1">The sequence shown here is derived from an EMBL/GenBank/DDBJ whole genome shotgun (WGS) entry which is preliminary data.</text>
</comment>
<feature type="non-terminal residue" evidence="1">
    <location>
        <position position="1"/>
    </location>
</feature>
<proteinExistence type="predicted"/>
<dbReference type="AlphaFoldDB" id="A0A9N8W9U9"/>
<dbReference type="Proteomes" id="UP000789570">
    <property type="component" value="Unassembled WGS sequence"/>
</dbReference>
<accession>A0A9N8W9U9</accession>
<dbReference type="EMBL" id="CAJVPQ010000413">
    <property type="protein sequence ID" value="CAG8479255.1"/>
    <property type="molecule type" value="Genomic_DNA"/>
</dbReference>
<sequence length="84" mass="10214">RAILLFPGRMKRLTYVTLNEQSWRALIRQPIQPDLLNFFGNLMNEYKKVINDIDELCLKFYEVYERMHMYPDSDKNENEDTVMH</sequence>
<organism evidence="1 2">
    <name type="scientific">Funneliformis caledonium</name>
    <dbReference type="NCBI Taxonomy" id="1117310"/>
    <lineage>
        <taxon>Eukaryota</taxon>
        <taxon>Fungi</taxon>
        <taxon>Fungi incertae sedis</taxon>
        <taxon>Mucoromycota</taxon>
        <taxon>Glomeromycotina</taxon>
        <taxon>Glomeromycetes</taxon>
        <taxon>Glomerales</taxon>
        <taxon>Glomeraceae</taxon>
        <taxon>Funneliformis</taxon>
    </lineage>
</organism>
<reference evidence="1" key="1">
    <citation type="submission" date="2021-06" db="EMBL/GenBank/DDBJ databases">
        <authorList>
            <person name="Kallberg Y."/>
            <person name="Tangrot J."/>
            <person name="Rosling A."/>
        </authorList>
    </citation>
    <scope>NUCLEOTIDE SEQUENCE</scope>
    <source>
        <strain evidence="1">UK204</strain>
    </source>
</reference>
<keyword evidence="2" id="KW-1185">Reference proteome</keyword>
<dbReference type="OrthoDB" id="2413408at2759"/>
<name>A0A9N8W9U9_9GLOM</name>
<gene>
    <name evidence="1" type="ORF">FCALED_LOCUS2624</name>
</gene>
<protein>
    <submittedName>
        <fullName evidence="1">8588_t:CDS:1</fullName>
    </submittedName>
</protein>